<organism evidence="1 2">
    <name type="scientific">Aeromonas enteropelogenes</name>
    <name type="common">Aeromonas trota</name>
    <dbReference type="NCBI Taxonomy" id="29489"/>
    <lineage>
        <taxon>Bacteria</taxon>
        <taxon>Pseudomonadati</taxon>
        <taxon>Pseudomonadota</taxon>
        <taxon>Gammaproteobacteria</taxon>
        <taxon>Aeromonadales</taxon>
        <taxon>Aeromonadaceae</taxon>
        <taxon>Aeromonas</taxon>
    </lineage>
</organism>
<dbReference type="SUPFAM" id="SSF160272">
    <property type="entry name" value="Shew3726-like"/>
    <property type="match status" value="1"/>
</dbReference>
<dbReference type="Pfam" id="PF07369">
    <property type="entry name" value="DUF1488"/>
    <property type="match status" value="1"/>
</dbReference>
<dbReference type="Gene3D" id="3.30.160.140">
    <property type="entry name" value="Shew3726-like"/>
    <property type="match status" value="1"/>
</dbReference>
<sequence>MNQGILFPDLMEWQAQEQRVHFPAQQMGALINCYISRRRLEKMTGLVLTKEGDIVRAFESVRFDIEDIAEKLIEEQEFGEDGAIYL</sequence>
<dbReference type="InterPro" id="IPR036692">
    <property type="entry name" value="Shew3726-like_sf"/>
</dbReference>
<dbReference type="InterPro" id="IPR009962">
    <property type="entry name" value="DUF1488"/>
</dbReference>
<accession>A0A175VGH2</accession>
<dbReference type="STRING" id="29489.VL01_17430"/>
<dbReference type="AlphaFoldDB" id="A0A175VGH2"/>
<proteinExistence type="predicted"/>
<dbReference type="Proteomes" id="UP000078435">
    <property type="component" value="Unassembled WGS sequence"/>
</dbReference>
<evidence type="ECO:0000313" key="2">
    <source>
        <dbReference type="Proteomes" id="UP000078435"/>
    </source>
</evidence>
<protein>
    <submittedName>
        <fullName evidence="1">Transcriptional regulator</fullName>
    </submittedName>
</protein>
<dbReference type="EMBL" id="JMGO02000008">
    <property type="protein sequence ID" value="KXU79589.1"/>
    <property type="molecule type" value="Genomic_DNA"/>
</dbReference>
<reference evidence="1 2" key="1">
    <citation type="submission" date="2016-02" db="EMBL/GenBank/DDBJ databases">
        <title>Draft genome sequence of Aeromonas trota strain 1999lcr isolated from cerebrospinal fluid (CSF).</title>
        <authorList>
            <person name="Dallagassa C.B."/>
            <person name="Prediger K.C."/>
            <person name="Weiss V.A."/>
            <person name="Assis F.E."/>
            <person name="Baura V."/>
            <person name="Cruz L.M."/>
            <person name="Souza E.M."/>
            <person name="Pedrosa F.O."/>
            <person name="Fadel-Picheth C.M."/>
        </authorList>
    </citation>
    <scope>NUCLEOTIDE SEQUENCE [LARGE SCALE GENOMIC DNA]</scope>
    <source>
        <strain evidence="1 2">1999lcr</strain>
    </source>
</reference>
<evidence type="ECO:0000313" key="1">
    <source>
        <dbReference type="EMBL" id="KXU79589.1"/>
    </source>
</evidence>
<name>A0A175VGH2_AEREN</name>
<comment type="caution">
    <text evidence="1">The sequence shown here is derived from an EMBL/GenBank/DDBJ whole genome shotgun (WGS) entry which is preliminary data.</text>
</comment>
<dbReference type="RefSeq" id="WP_026458214.1">
    <property type="nucleotide sequence ID" value="NZ_CP082887.1"/>
</dbReference>
<gene>
    <name evidence="1" type="ORF">LCR_18005</name>
</gene>
<dbReference type="OrthoDB" id="6465020at2"/>